<organism evidence="2 3">
    <name type="scientific">Phaeospirillum tilakii</name>
    <dbReference type="NCBI Taxonomy" id="741673"/>
    <lineage>
        <taxon>Bacteria</taxon>
        <taxon>Pseudomonadati</taxon>
        <taxon>Pseudomonadota</taxon>
        <taxon>Alphaproteobacteria</taxon>
        <taxon>Rhodospirillales</taxon>
        <taxon>Rhodospirillaceae</taxon>
        <taxon>Phaeospirillum</taxon>
    </lineage>
</organism>
<gene>
    <name evidence="2" type="ORF">ACFSNB_07705</name>
</gene>
<dbReference type="Proteomes" id="UP001597296">
    <property type="component" value="Unassembled WGS sequence"/>
</dbReference>
<feature type="compositionally biased region" description="Acidic residues" evidence="1">
    <location>
        <begin position="226"/>
        <end position="254"/>
    </location>
</feature>
<dbReference type="EMBL" id="JBHUIY010000012">
    <property type="protein sequence ID" value="MFD2233685.1"/>
    <property type="molecule type" value="Genomic_DNA"/>
</dbReference>
<dbReference type="Pfam" id="PF13835">
    <property type="entry name" value="DUF4194"/>
    <property type="match status" value="1"/>
</dbReference>
<proteinExistence type="predicted"/>
<sequence length="254" mass="27969">MPAVLAELAEFEAKIAAAKGAAAADRAVATLRRALATLLDRQFIYNGDRGMAPLYELVLRGDARRLVEAMLDGLGYALVVEPADQWIGIVPADPEETGAARLRLDETIILLLLGMIWQEGVNTGLSEDRATVPTTSEELFARHAAILGRERIPRPRFHEILLELRRRALIEIGEEDPETRDLLLRIRSTIRLVSGEAQIELLERFAAESDRVLDGLERAAARAEGEDVEAEEPGEDETDETDEAEPAGAEPEEE</sequence>
<accession>A0ABW5C919</accession>
<reference evidence="3" key="1">
    <citation type="journal article" date="2019" name="Int. J. Syst. Evol. Microbiol.">
        <title>The Global Catalogue of Microorganisms (GCM) 10K type strain sequencing project: providing services to taxonomists for standard genome sequencing and annotation.</title>
        <authorList>
            <consortium name="The Broad Institute Genomics Platform"/>
            <consortium name="The Broad Institute Genome Sequencing Center for Infectious Disease"/>
            <person name="Wu L."/>
            <person name="Ma J."/>
        </authorList>
    </citation>
    <scope>NUCLEOTIDE SEQUENCE [LARGE SCALE GENOMIC DNA]</scope>
    <source>
        <strain evidence="3">KCTC 15012</strain>
    </source>
</reference>
<dbReference type="InterPro" id="IPR025449">
    <property type="entry name" value="JetB"/>
</dbReference>
<evidence type="ECO:0000313" key="2">
    <source>
        <dbReference type="EMBL" id="MFD2233685.1"/>
    </source>
</evidence>
<dbReference type="RefSeq" id="WP_377315540.1">
    <property type="nucleotide sequence ID" value="NZ_JBHUIY010000012.1"/>
</dbReference>
<keyword evidence="3" id="KW-1185">Reference proteome</keyword>
<feature type="region of interest" description="Disordered" evidence="1">
    <location>
        <begin position="217"/>
        <end position="254"/>
    </location>
</feature>
<protein>
    <submittedName>
        <fullName evidence="2">DUF4194 domain-containing protein</fullName>
    </submittedName>
</protein>
<comment type="caution">
    <text evidence="2">The sequence shown here is derived from an EMBL/GenBank/DDBJ whole genome shotgun (WGS) entry which is preliminary data.</text>
</comment>
<evidence type="ECO:0000256" key="1">
    <source>
        <dbReference type="SAM" id="MobiDB-lite"/>
    </source>
</evidence>
<name>A0ABW5C919_9PROT</name>
<evidence type="ECO:0000313" key="3">
    <source>
        <dbReference type="Proteomes" id="UP001597296"/>
    </source>
</evidence>